<dbReference type="EMBL" id="JACVDA010000009">
    <property type="protein sequence ID" value="MBK1468516.1"/>
    <property type="molecule type" value="Genomic_DNA"/>
</dbReference>
<comment type="caution">
    <text evidence="2">The sequence shown here is derived from an EMBL/GenBank/DDBJ whole genome shotgun (WGS) entry which is preliminary data.</text>
</comment>
<proteinExistence type="predicted"/>
<gene>
    <name evidence="2" type="ORF">IBJ83_04190</name>
</gene>
<reference evidence="2 3" key="1">
    <citation type="submission" date="2020-09" db="EMBL/GenBank/DDBJ databases">
        <title>Parvimonas S3374 sp. nov.</title>
        <authorList>
            <person name="Buhl M."/>
        </authorList>
    </citation>
    <scope>NUCLEOTIDE SEQUENCE [LARGE SCALE GENOMIC DNA]</scope>
    <source>
        <strain evidence="2 3">S3374</strain>
    </source>
</reference>
<keyword evidence="1" id="KW-1133">Transmembrane helix</keyword>
<keyword evidence="1" id="KW-0472">Membrane</keyword>
<evidence type="ECO:0000313" key="2">
    <source>
        <dbReference type="EMBL" id="MBK1468516.1"/>
    </source>
</evidence>
<organism evidence="2 3">
    <name type="scientific">Parvimonas parva</name>
    <dbReference type="NCBI Taxonomy" id="2769485"/>
    <lineage>
        <taxon>Bacteria</taxon>
        <taxon>Bacillati</taxon>
        <taxon>Bacillota</taxon>
        <taxon>Tissierellia</taxon>
        <taxon>Tissierellales</taxon>
        <taxon>Peptoniphilaceae</taxon>
        <taxon>Parvimonas</taxon>
    </lineage>
</organism>
<evidence type="ECO:0008006" key="4">
    <source>
        <dbReference type="Google" id="ProtNLM"/>
    </source>
</evidence>
<dbReference type="Gene3D" id="2.60.40.3050">
    <property type="match status" value="1"/>
</dbReference>
<dbReference type="RefSeq" id="WP_201275450.1">
    <property type="nucleotide sequence ID" value="NZ_JACVDA010000009.1"/>
</dbReference>
<sequence length="213" mass="24434">MSKIVKKFKILVLFCTVLAFVSNFYISLHKVNAQSLATFSFTVEQNIQINNDYSKPKTNFSYIIEAVTKDAPLPEGAKGIYVFSINSDSYKNISIDYFKTGKYKYKLYSINDETIKYVNYDKEVYTLEIEVVKTITDVVVKSTIYDSNYHKVSQIKFTNVYNIPLRNTPTGKIGFLPKTGSSSEVLFCAILLLVLSIALYFVFIMKKEEKEEN</sequence>
<protein>
    <recommendedName>
        <fullName evidence="4">Streptococcal pilin isopeptide linker domain-containing protein</fullName>
    </recommendedName>
</protein>
<feature type="transmembrane region" description="Helical" evidence="1">
    <location>
        <begin position="184"/>
        <end position="203"/>
    </location>
</feature>
<evidence type="ECO:0000256" key="1">
    <source>
        <dbReference type="SAM" id="Phobius"/>
    </source>
</evidence>
<dbReference type="Proteomes" id="UP000823123">
    <property type="component" value="Unassembled WGS sequence"/>
</dbReference>
<accession>A0ABS1C8T2</accession>
<name>A0ABS1C8T2_9FIRM</name>
<dbReference type="InterPro" id="IPR038174">
    <property type="entry name" value="Strep_pil_link_sf"/>
</dbReference>
<evidence type="ECO:0000313" key="3">
    <source>
        <dbReference type="Proteomes" id="UP000823123"/>
    </source>
</evidence>
<keyword evidence="1" id="KW-0812">Transmembrane</keyword>
<keyword evidence="3" id="KW-1185">Reference proteome</keyword>